<dbReference type="SUPFAM" id="SSF53474">
    <property type="entry name" value="alpha/beta-Hydrolases"/>
    <property type="match status" value="1"/>
</dbReference>
<dbReference type="GO" id="GO:0006107">
    <property type="term" value="P:oxaloacetate metabolic process"/>
    <property type="evidence" value="ECO:0007669"/>
    <property type="project" value="UniProtKB-ARBA"/>
</dbReference>
<organism evidence="5 6">
    <name type="scientific">Paraphoma chrysanthemicola</name>
    <dbReference type="NCBI Taxonomy" id="798071"/>
    <lineage>
        <taxon>Eukaryota</taxon>
        <taxon>Fungi</taxon>
        <taxon>Dikarya</taxon>
        <taxon>Ascomycota</taxon>
        <taxon>Pezizomycotina</taxon>
        <taxon>Dothideomycetes</taxon>
        <taxon>Pleosporomycetidae</taxon>
        <taxon>Pleosporales</taxon>
        <taxon>Pleosporineae</taxon>
        <taxon>Phaeosphaeriaceae</taxon>
        <taxon>Paraphoma</taxon>
    </lineage>
</organism>
<dbReference type="Gene3D" id="3.40.50.1820">
    <property type="entry name" value="alpha/beta hydrolase"/>
    <property type="match status" value="1"/>
</dbReference>
<dbReference type="PANTHER" id="PTHR11820:SF7">
    <property type="entry name" value="ACYLPYRUVASE FAHD1, MITOCHONDRIAL"/>
    <property type="match status" value="1"/>
</dbReference>
<reference evidence="5" key="1">
    <citation type="journal article" date="2021" name="Nat. Commun.">
        <title>Genetic determinants of endophytism in the Arabidopsis root mycobiome.</title>
        <authorList>
            <person name="Mesny F."/>
            <person name="Miyauchi S."/>
            <person name="Thiergart T."/>
            <person name="Pickel B."/>
            <person name="Atanasova L."/>
            <person name="Karlsson M."/>
            <person name="Huettel B."/>
            <person name="Barry K.W."/>
            <person name="Haridas S."/>
            <person name="Chen C."/>
            <person name="Bauer D."/>
            <person name="Andreopoulos W."/>
            <person name="Pangilinan J."/>
            <person name="LaButti K."/>
            <person name="Riley R."/>
            <person name="Lipzen A."/>
            <person name="Clum A."/>
            <person name="Drula E."/>
            <person name="Henrissat B."/>
            <person name="Kohler A."/>
            <person name="Grigoriev I.V."/>
            <person name="Martin F.M."/>
            <person name="Hacquard S."/>
        </authorList>
    </citation>
    <scope>NUCLEOTIDE SEQUENCE</scope>
    <source>
        <strain evidence="5">MPI-SDFR-AT-0120</strain>
    </source>
</reference>
<dbReference type="GO" id="GO:0046872">
    <property type="term" value="F:metal ion binding"/>
    <property type="evidence" value="ECO:0007669"/>
    <property type="project" value="UniProtKB-KW"/>
</dbReference>
<dbReference type="OrthoDB" id="194468at2759"/>
<evidence type="ECO:0000256" key="2">
    <source>
        <dbReference type="ARBA" id="ARBA00022723"/>
    </source>
</evidence>
<dbReference type="Pfam" id="PF01557">
    <property type="entry name" value="FAA_hydrolase"/>
    <property type="match status" value="1"/>
</dbReference>
<dbReference type="InterPro" id="IPR036663">
    <property type="entry name" value="Fumarylacetoacetase_C_sf"/>
</dbReference>
<dbReference type="Pfam" id="PF00561">
    <property type="entry name" value="Abhydrolase_1"/>
    <property type="match status" value="1"/>
</dbReference>
<name>A0A8K0REM2_9PLEO</name>
<keyword evidence="2" id="KW-0479">Metal-binding</keyword>
<dbReference type="SUPFAM" id="SSF56529">
    <property type="entry name" value="FAH"/>
    <property type="match status" value="1"/>
</dbReference>
<evidence type="ECO:0000313" key="6">
    <source>
        <dbReference type="Proteomes" id="UP000813461"/>
    </source>
</evidence>
<dbReference type="AlphaFoldDB" id="A0A8K0REM2"/>
<dbReference type="Gene3D" id="3.90.850.10">
    <property type="entry name" value="Fumarylacetoacetase-like, C-terminal domain"/>
    <property type="match status" value="1"/>
</dbReference>
<evidence type="ECO:0000256" key="1">
    <source>
        <dbReference type="ARBA" id="ARBA00010211"/>
    </source>
</evidence>
<comment type="caution">
    <text evidence="5">The sequence shown here is derived from an EMBL/GenBank/DDBJ whole genome shotgun (WGS) entry which is preliminary data.</text>
</comment>
<dbReference type="PRINTS" id="PR00111">
    <property type="entry name" value="ABHYDROLASE"/>
</dbReference>
<keyword evidence="5" id="KW-0378">Hydrolase</keyword>
<keyword evidence="6" id="KW-1185">Reference proteome</keyword>
<dbReference type="GO" id="GO:0018773">
    <property type="term" value="F:acetylpyruvate hydrolase activity"/>
    <property type="evidence" value="ECO:0007669"/>
    <property type="project" value="TreeGrafter"/>
</dbReference>
<dbReference type="EMBL" id="JAGMVJ010000003">
    <property type="protein sequence ID" value="KAH7092399.1"/>
    <property type="molecule type" value="Genomic_DNA"/>
</dbReference>
<dbReference type="GO" id="GO:0050163">
    <property type="term" value="F:oxaloacetate tautomerase activity"/>
    <property type="evidence" value="ECO:0007669"/>
    <property type="project" value="UniProtKB-ARBA"/>
</dbReference>
<dbReference type="FunFam" id="3.90.850.10:FF:000002">
    <property type="entry name" value="2-hydroxyhepta-2,4-diene-1,7-dioate isomerase"/>
    <property type="match status" value="1"/>
</dbReference>
<dbReference type="InterPro" id="IPR029058">
    <property type="entry name" value="AB_hydrolase_fold"/>
</dbReference>
<dbReference type="InterPro" id="IPR000073">
    <property type="entry name" value="AB_hydrolase_1"/>
</dbReference>
<feature type="domain" description="Fumarylacetoacetase-like C-terminal" evidence="4">
    <location>
        <begin position="89"/>
        <end position="300"/>
    </location>
</feature>
<dbReference type="PANTHER" id="PTHR11820">
    <property type="entry name" value="ACYLPYRUVASE"/>
    <property type="match status" value="1"/>
</dbReference>
<evidence type="ECO:0000313" key="5">
    <source>
        <dbReference type="EMBL" id="KAH7092399.1"/>
    </source>
</evidence>
<accession>A0A8K0REM2</accession>
<dbReference type="Proteomes" id="UP000813461">
    <property type="component" value="Unassembled WGS sequence"/>
</dbReference>
<protein>
    <submittedName>
        <fullName evidence="5">Fumarylacetoacetate hydrolase-like protein</fullName>
    </submittedName>
</protein>
<sequence>MATVEARNGHKPFTNYVSYQDAETGRERVGHYDLEKKIIQPLAFVSGTPIDNLYQVIQAGEANIISDGTSESLSVSSTKILPPFTGRDILCVGKNYAAHAKEFNSSGFDSSDKVDTPSHPVIFTKRFTSIIADGEEIYPHPGFTDTVDYEGEIGVVIGKPGFRISESDAMDHVWGYTIINDMTARERQRDHKQFYIGKSPDTFCPMGPIAVPAQALNKVLQVQTHVNGELRQDATTEDLIFSIPFLIKTMSEGQTLMPGDVLATGTPAGVGIGRKPPIYLKSGDTVTVSVTGLGSLTNRIGDTKSTNPTLEQLSTHSCLPQTNISRSIDSSILTQINNKSLYYKAHGLSSGSPIVFVHGLGGSAEFFTPLIQFLGLEKSHALHTFDLEGHGLSPTSPLSKLTIDSFAADVNGVFEKANISSGATLVAHSLGSLIAVNFALQYPEKVSKLILLGPPPSPLPEAGVNATYARAKVVRTKGMAGVVDAVATAGTSEKSKTSVAIAAVRMSLLSQDPEGYAKACTALASANALDFAAIRARTLIVTGSEDKTSPPQLCEKYVEQMKGNAKLNTLPDVGHWHVFEDTPGVAKAVQSFLA</sequence>
<evidence type="ECO:0000259" key="3">
    <source>
        <dbReference type="Pfam" id="PF00561"/>
    </source>
</evidence>
<comment type="similarity">
    <text evidence="1">Belongs to the FAH family.</text>
</comment>
<evidence type="ECO:0000259" key="4">
    <source>
        <dbReference type="Pfam" id="PF01557"/>
    </source>
</evidence>
<gene>
    <name evidence="5" type="ORF">FB567DRAFT_237069</name>
</gene>
<proteinExistence type="inferred from homology"/>
<dbReference type="InterPro" id="IPR011234">
    <property type="entry name" value="Fumarylacetoacetase-like_C"/>
</dbReference>
<feature type="domain" description="AB hydrolase-1" evidence="3">
    <location>
        <begin position="353"/>
        <end position="463"/>
    </location>
</feature>